<dbReference type="PANTHER" id="PTHR12265:SF30">
    <property type="entry name" value="TRANSMEMBRANE PROTEIN 53"/>
    <property type="match status" value="1"/>
</dbReference>
<reference evidence="7" key="1">
    <citation type="submission" date="2023-06" db="EMBL/GenBank/DDBJ databases">
        <authorList>
            <person name="Delattre M."/>
        </authorList>
    </citation>
    <scope>NUCLEOTIDE SEQUENCE</scope>
    <source>
        <strain evidence="7">AF72</strain>
    </source>
</reference>
<evidence type="ECO:0000256" key="6">
    <source>
        <dbReference type="ARBA" id="ARBA00034303"/>
    </source>
</evidence>
<evidence type="ECO:0000256" key="4">
    <source>
        <dbReference type="ARBA" id="ARBA00023136"/>
    </source>
</evidence>
<evidence type="ECO:0000256" key="5">
    <source>
        <dbReference type="ARBA" id="ARBA00023242"/>
    </source>
</evidence>
<feature type="non-terminal residue" evidence="7">
    <location>
        <position position="1"/>
    </location>
</feature>
<evidence type="ECO:0000256" key="2">
    <source>
        <dbReference type="ARBA" id="ARBA00022692"/>
    </source>
</evidence>
<dbReference type="InterPro" id="IPR029058">
    <property type="entry name" value="AB_hydrolase_fold"/>
</dbReference>
<keyword evidence="8" id="KW-1185">Reference proteome</keyword>
<dbReference type="InterPro" id="IPR008547">
    <property type="entry name" value="DUF829_TMEM53"/>
</dbReference>
<keyword evidence="2" id="KW-0812">Transmembrane</keyword>
<dbReference type="PANTHER" id="PTHR12265">
    <property type="entry name" value="TRANSMEMBRANE PROTEIN 53"/>
    <property type="match status" value="1"/>
</dbReference>
<organism evidence="7 8">
    <name type="scientific">Mesorhabditis spiculigera</name>
    <dbReference type="NCBI Taxonomy" id="96644"/>
    <lineage>
        <taxon>Eukaryota</taxon>
        <taxon>Metazoa</taxon>
        <taxon>Ecdysozoa</taxon>
        <taxon>Nematoda</taxon>
        <taxon>Chromadorea</taxon>
        <taxon>Rhabditida</taxon>
        <taxon>Rhabditina</taxon>
        <taxon>Rhabditomorpha</taxon>
        <taxon>Rhabditoidea</taxon>
        <taxon>Rhabditidae</taxon>
        <taxon>Mesorhabditinae</taxon>
        <taxon>Mesorhabditis</taxon>
    </lineage>
</organism>
<evidence type="ECO:0000313" key="7">
    <source>
        <dbReference type="EMBL" id="CAJ0583658.1"/>
    </source>
</evidence>
<evidence type="ECO:0000256" key="1">
    <source>
        <dbReference type="ARBA" id="ARBA00007387"/>
    </source>
</evidence>
<dbReference type="EMBL" id="CATQJA010002665">
    <property type="protein sequence ID" value="CAJ0583658.1"/>
    <property type="molecule type" value="Genomic_DNA"/>
</dbReference>
<dbReference type="SUPFAM" id="SSF53474">
    <property type="entry name" value="alpha/beta-Hydrolases"/>
    <property type="match status" value="1"/>
</dbReference>
<evidence type="ECO:0000256" key="3">
    <source>
        <dbReference type="ARBA" id="ARBA00022989"/>
    </source>
</evidence>
<proteinExistence type="inferred from homology"/>
<keyword evidence="3" id="KW-1133">Transmembrane helix</keyword>
<dbReference type="Pfam" id="PF05705">
    <property type="entry name" value="DUF829"/>
    <property type="match status" value="1"/>
</dbReference>
<accession>A0AA36D9K0</accession>
<comment type="similarity">
    <text evidence="1">Belongs to the TMEM53 family.</text>
</comment>
<keyword evidence="5" id="KW-0539">Nucleus</keyword>
<comment type="subcellular location">
    <subcellularLocation>
        <location evidence="6">Nucleus outer membrane</location>
        <topology evidence="6">Single-pass membrane protein</topology>
    </subcellularLocation>
</comment>
<dbReference type="GO" id="GO:0005640">
    <property type="term" value="C:nuclear outer membrane"/>
    <property type="evidence" value="ECO:0007669"/>
    <property type="project" value="UniProtKB-SubCell"/>
</dbReference>
<gene>
    <name evidence="7" type="ORF">MSPICULIGERA_LOCUS21729</name>
</gene>
<dbReference type="Proteomes" id="UP001177023">
    <property type="component" value="Unassembled WGS sequence"/>
</dbReference>
<dbReference type="AlphaFoldDB" id="A0AA36D9K0"/>
<name>A0AA36D9K0_9BILA</name>
<keyword evidence="4" id="KW-0472">Membrane</keyword>
<comment type="caution">
    <text evidence="7">The sequence shown here is derived from an EMBL/GenBank/DDBJ whole genome shotgun (WGS) entry which is preliminary data.</text>
</comment>
<protein>
    <submittedName>
        <fullName evidence="7">Uncharacterized protein</fullName>
    </submittedName>
</protein>
<sequence length="273" mass="31902">MKQEPSVLEWNSNKDILVLILGWAGAADKHLKKYSELYKSYGLSTLRYTAFFDGYNRNIYCLAPTEIDSLLDDFAIVYNKKHVKLIIHSMSMNGIMCLTSLMNCGKFPDVFERTIGIVFDSCPIYENSPGGYREVLNFQIGNYFGDSYLGQLKKTATMWVLLGKKAYDYYEMKFKHNLLGYELKDMIQYHYLAEHPKIPHRQLYLYSDADIICSSWQIQQFHEKQLHMGRDVTYRNFVDSPHVEHAKTYPAEYQKLLHDFVFKVIGSNDKSKL</sequence>
<evidence type="ECO:0000313" key="8">
    <source>
        <dbReference type="Proteomes" id="UP001177023"/>
    </source>
</evidence>